<accession>A0A4U5PGQ5</accession>
<dbReference type="EMBL" id="AZBU02000002">
    <property type="protein sequence ID" value="TKR95799.1"/>
    <property type="molecule type" value="Genomic_DNA"/>
</dbReference>
<organism evidence="2 3">
    <name type="scientific">Steinernema carpocapsae</name>
    <name type="common">Entomopathogenic nematode</name>
    <dbReference type="NCBI Taxonomy" id="34508"/>
    <lineage>
        <taxon>Eukaryota</taxon>
        <taxon>Metazoa</taxon>
        <taxon>Ecdysozoa</taxon>
        <taxon>Nematoda</taxon>
        <taxon>Chromadorea</taxon>
        <taxon>Rhabditida</taxon>
        <taxon>Tylenchina</taxon>
        <taxon>Panagrolaimomorpha</taxon>
        <taxon>Strongyloidoidea</taxon>
        <taxon>Steinernematidae</taxon>
        <taxon>Steinernema</taxon>
    </lineage>
</organism>
<feature type="chain" id="PRO_5020980167" description="UPAR/Ly6 domain-containing protein" evidence="1">
    <location>
        <begin position="19"/>
        <end position="147"/>
    </location>
</feature>
<evidence type="ECO:0000313" key="3">
    <source>
        <dbReference type="Proteomes" id="UP000298663"/>
    </source>
</evidence>
<keyword evidence="3" id="KW-1185">Reference proteome</keyword>
<dbReference type="PANTHER" id="PTHR34721:SF3">
    <property type="entry name" value="ACTIVIN_RECP DOMAIN-CONTAINING PROTEIN-RELATED"/>
    <property type="match status" value="1"/>
</dbReference>
<keyword evidence="1" id="KW-0732">Signal</keyword>
<proteinExistence type="predicted"/>
<evidence type="ECO:0008006" key="4">
    <source>
        <dbReference type="Google" id="ProtNLM"/>
    </source>
</evidence>
<gene>
    <name evidence="2" type="ORF">L596_009920</name>
</gene>
<dbReference type="AlphaFoldDB" id="A0A4U5PGQ5"/>
<comment type="caution">
    <text evidence="2">The sequence shown here is derived from an EMBL/GenBank/DDBJ whole genome shotgun (WGS) entry which is preliminary data.</text>
</comment>
<reference evidence="2 3" key="2">
    <citation type="journal article" date="2019" name="G3 (Bethesda)">
        <title>Hybrid Assembly of the Genome of the Entomopathogenic Nematode Steinernema carpocapsae Identifies the X-Chromosome.</title>
        <authorList>
            <person name="Serra L."/>
            <person name="Macchietto M."/>
            <person name="Macias-Munoz A."/>
            <person name="McGill C.J."/>
            <person name="Rodriguez I.M."/>
            <person name="Rodriguez B."/>
            <person name="Murad R."/>
            <person name="Mortazavi A."/>
        </authorList>
    </citation>
    <scope>NUCLEOTIDE SEQUENCE [LARGE SCALE GENOMIC DNA]</scope>
    <source>
        <strain evidence="2 3">ALL</strain>
    </source>
</reference>
<evidence type="ECO:0000256" key="1">
    <source>
        <dbReference type="SAM" id="SignalP"/>
    </source>
</evidence>
<feature type="signal peptide" evidence="1">
    <location>
        <begin position="1"/>
        <end position="18"/>
    </location>
</feature>
<evidence type="ECO:0000313" key="2">
    <source>
        <dbReference type="EMBL" id="TKR95799.1"/>
    </source>
</evidence>
<protein>
    <recommendedName>
        <fullName evidence="4">UPAR/Ly6 domain-containing protein</fullName>
    </recommendedName>
</protein>
<dbReference type="Proteomes" id="UP000298663">
    <property type="component" value="Unassembled WGS sequence"/>
</dbReference>
<reference evidence="2 3" key="1">
    <citation type="journal article" date="2015" name="Genome Biol.">
        <title>Comparative genomics of Steinernema reveals deeply conserved gene regulatory networks.</title>
        <authorList>
            <person name="Dillman A.R."/>
            <person name="Macchietto M."/>
            <person name="Porter C.F."/>
            <person name="Rogers A."/>
            <person name="Williams B."/>
            <person name="Antoshechkin I."/>
            <person name="Lee M.M."/>
            <person name="Goodwin Z."/>
            <person name="Lu X."/>
            <person name="Lewis E.E."/>
            <person name="Goodrich-Blair H."/>
            <person name="Stock S.P."/>
            <person name="Adams B.J."/>
            <person name="Sternberg P.W."/>
            <person name="Mortazavi A."/>
        </authorList>
    </citation>
    <scope>NUCLEOTIDE SEQUENCE [LARGE SCALE GENOMIC DNA]</scope>
    <source>
        <strain evidence="2 3">ALL</strain>
    </source>
</reference>
<name>A0A4U5PGQ5_STECR</name>
<dbReference type="PANTHER" id="PTHR34721">
    <property type="entry name" value="PROTEIN CBG09734"/>
    <property type="match status" value="1"/>
</dbReference>
<sequence>MLQPSLILLLVTVSTLFAHHCWDEKSIDGHDVVPRESKFCFMDWCVTVTGKIDGQTGSVRYCGGMICATIGETCVEKSVYIPVVGEVDGKVCCCKGDRCNNAPFATEAPAPPPTTTPAPHRKGSDLMATLNIGMILLAGLPILHGWY</sequence>